<evidence type="ECO:0000256" key="1">
    <source>
        <dbReference type="SAM" id="MobiDB-lite"/>
    </source>
</evidence>
<proteinExistence type="predicted"/>
<name>A0A8S3TJX8_MYTED</name>
<keyword evidence="3" id="KW-1185">Reference proteome</keyword>
<feature type="compositionally biased region" description="Basic and acidic residues" evidence="1">
    <location>
        <begin position="101"/>
        <end position="116"/>
    </location>
</feature>
<evidence type="ECO:0000313" key="2">
    <source>
        <dbReference type="EMBL" id="CAG2230196.1"/>
    </source>
</evidence>
<dbReference type="OrthoDB" id="10342640at2759"/>
<dbReference type="Proteomes" id="UP000683360">
    <property type="component" value="Unassembled WGS sequence"/>
</dbReference>
<reference evidence="2" key="1">
    <citation type="submission" date="2021-03" db="EMBL/GenBank/DDBJ databases">
        <authorList>
            <person name="Bekaert M."/>
        </authorList>
    </citation>
    <scope>NUCLEOTIDE SEQUENCE</scope>
</reference>
<dbReference type="AlphaFoldDB" id="A0A8S3TJX8"/>
<feature type="region of interest" description="Disordered" evidence="1">
    <location>
        <begin position="135"/>
        <end position="189"/>
    </location>
</feature>
<sequence>MKNEYRRLGVVDKGTFDKCKITVSRQNSRNCNEDSPKECNIHSDDNEKDHQPNQPCRVFECSCHVTYQRGKSNSLPAINNHNSNALKTAFSKRSVPSQSNKFEKVHSSLHSAEEGNRSGPVLDSIDFFMDIETRSRSGTHRQKEHHQLNNNDYRHRQKEHHQLNTLLTRTPPTDYASDYRQKERTPPTE</sequence>
<feature type="region of interest" description="Disordered" evidence="1">
    <location>
        <begin position="91"/>
        <end position="117"/>
    </location>
</feature>
<dbReference type="EMBL" id="CAJPWZ010002054">
    <property type="protein sequence ID" value="CAG2230196.1"/>
    <property type="molecule type" value="Genomic_DNA"/>
</dbReference>
<gene>
    <name evidence="2" type="ORF">MEDL_43064</name>
</gene>
<accession>A0A8S3TJX8</accession>
<protein>
    <submittedName>
        <fullName evidence="2">Uncharacterized protein</fullName>
    </submittedName>
</protein>
<feature type="compositionally biased region" description="Basic and acidic residues" evidence="1">
    <location>
        <begin position="177"/>
        <end position="189"/>
    </location>
</feature>
<comment type="caution">
    <text evidence="2">The sequence shown here is derived from an EMBL/GenBank/DDBJ whole genome shotgun (WGS) entry which is preliminary data.</text>
</comment>
<evidence type="ECO:0000313" key="3">
    <source>
        <dbReference type="Proteomes" id="UP000683360"/>
    </source>
</evidence>
<organism evidence="2 3">
    <name type="scientific">Mytilus edulis</name>
    <name type="common">Blue mussel</name>
    <dbReference type="NCBI Taxonomy" id="6550"/>
    <lineage>
        <taxon>Eukaryota</taxon>
        <taxon>Metazoa</taxon>
        <taxon>Spiralia</taxon>
        <taxon>Lophotrochozoa</taxon>
        <taxon>Mollusca</taxon>
        <taxon>Bivalvia</taxon>
        <taxon>Autobranchia</taxon>
        <taxon>Pteriomorphia</taxon>
        <taxon>Mytilida</taxon>
        <taxon>Mytiloidea</taxon>
        <taxon>Mytilidae</taxon>
        <taxon>Mytilinae</taxon>
        <taxon>Mytilus</taxon>
    </lineage>
</organism>